<dbReference type="InterPro" id="IPR041492">
    <property type="entry name" value="HAD_2"/>
</dbReference>
<sequence length="237" mass="26291">MQGYPGEPDMRYDLLQAEGNAAQAQGRPVTDVIFDFGNVLLNWDPGAALVPRYDRDTIARFLDNEISGFYDVDDMVDEGGSVDDALAMVREQHGEQWAEVIRYYYDHTQDSLAGPIPGARMLIRDLKDAGIGVWGLSNWQKESFPQAEQQFAALRELDGKVISGLVSMRKPQRRIYELALSTFGIDACTSVFVDDKAMNIVGANEAGIRGIRFSDPYRLRAVLIDLGLDIPAIASVQ</sequence>
<dbReference type="SFLD" id="SFLDS00003">
    <property type="entry name" value="Haloacid_Dehalogenase"/>
    <property type="match status" value="1"/>
</dbReference>
<proteinExistence type="predicted"/>
<dbReference type="NCBIfam" id="TIGR01509">
    <property type="entry name" value="HAD-SF-IA-v3"/>
    <property type="match status" value="1"/>
</dbReference>
<accession>A0A5N6RZ94</accession>
<dbReference type="GeneID" id="78127841"/>
<dbReference type="SFLD" id="SFLDG01129">
    <property type="entry name" value="C1.5:_HAD__Beta-PGM__Phosphata"/>
    <property type="match status" value="1"/>
</dbReference>
<dbReference type="CDD" id="cd02603">
    <property type="entry name" value="HAD_sEH-N_like"/>
    <property type="match status" value="1"/>
</dbReference>
<keyword evidence="2" id="KW-1185">Reference proteome</keyword>
<dbReference type="EMBL" id="QDAG01000009">
    <property type="protein sequence ID" value="KAE8127233.1"/>
    <property type="molecule type" value="Genomic_DNA"/>
</dbReference>
<name>A0A5N6RZ94_9BIFI</name>
<dbReference type="RefSeq" id="WP_152581387.1">
    <property type="nucleotide sequence ID" value="NZ_JALCCS010000004.1"/>
</dbReference>
<organism evidence="1 2">
    <name type="scientific">Bifidobacterium tibiigranuli</name>
    <dbReference type="NCBI Taxonomy" id="2172043"/>
    <lineage>
        <taxon>Bacteria</taxon>
        <taxon>Bacillati</taxon>
        <taxon>Actinomycetota</taxon>
        <taxon>Actinomycetes</taxon>
        <taxon>Bifidobacteriales</taxon>
        <taxon>Bifidobacteriaceae</taxon>
        <taxon>Bifidobacterium</taxon>
    </lineage>
</organism>
<evidence type="ECO:0000313" key="1">
    <source>
        <dbReference type="EMBL" id="KAE8127233.1"/>
    </source>
</evidence>
<dbReference type="Gene3D" id="3.40.50.1000">
    <property type="entry name" value="HAD superfamily/HAD-like"/>
    <property type="match status" value="1"/>
</dbReference>
<dbReference type="InterPro" id="IPR023198">
    <property type="entry name" value="PGP-like_dom2"/>
</dbReference>
<dbReference type="InterPro" id="IPR036412">
    <property type="entry name" value="HAD-like_sf"/>
</dbReference>
<dbReference type="Gene3D" id="1.10.150.240">
    <property type="entry name" value="Putative phosphatase, domain 2"/>
    <property type="match status" value="1"/>
</dbReference>
<dbReference type="AlphaFoldDB" id="A0A5N6RZ94"/>
<dbReference type="PANTHER" id="PTHR43611">
    <property type="entry name" value="ALPHA-D-GLUCOSE 1-PHOSPHATE PHOSPHATASE"/>
    <property type="match status" value="1"/>
</dbReference>
<dbReference type="InterPro" id="IPR006439">
    <property type="entry name" value="HAD-SF_hydro_IA"/>
</dbReference>
<gene>
    <name evidence="1" type="ORF">DDE84_09120</name>
</gene>
<dbReference type="SUPFAM" id="SSF56784">
    <property type="entry name" value="HAD-like"/>
    <property type="match status" value="1"/>
</dbReference>
<evidence type="ECO:0000313" key="2">
    <source>
        <dbReference type="Proteomes" id="UP000325415"/>
    </source>
</evidence>
<comment type="caution">
    <text evidence="1">The sequence shown here is derived from an EMBL/GenBank/DDBJ whole genome shotgun (WGS) entry which is preliminary data.</text>
</comment>
<dbReference type="InterPro" id="IPR023214">
    <property type="entry name" value="HAD_sf"/>
</dbReference>
<reference evidence="1 2" key="1">
    <citation type="submission" date="2018-04" db="EMBL/GenBank/DDBJ databases">
        <authorList>
            <person name="Eckel V.P."/>
            <person name="Vogel R.F."/>
        </authorList>
    </citation>
    <scope>NUCLEOTIDE SEQUENCE [LARGE SCALE GENOMIC DNA]</scope>
    <source>
        <strain evidence="2">TMW 2.1764</strain>
    </source>
</reference>
<dbReference type="Proteomes" id="UP000325415">
    <property type="component" value="Unassembled WGS sequence"/>
</dbReference>
<dbReference type="OrthoDB" id="9797415at2"/>
<dbReference type="PANTHER" id="PTHR43611:SF3">
    <property type="entry name" value="FLAVIN MONONUCLEOTIDE HYDROLASE 1, CHLOROPLATIC"/>
    <property type="match status" value="1"/>
</dbReference>
<dbReference type="Pfam" id="PF13419">
    <property type="entry name" value="HAD_2"/>
    <property type="match status" value="1"/>
</dbReference>
<protein>
    <submittedName>
        <fullName evidence="1">HAD family phosphatase</fullName>
    </submittedName>
</protein>